<name>A0A6P2CS99_9LACO</name>
<sequence length="183" mass="21336">MTIYFRVDIEPNLSLALTELNHAKDIFELLDTDRENIGQFLDFVPATKIEGDELNYIKKKIHGVAQETDSLFSIVKNEQIVGVIDLHFIDMKNKKAEIGYWLHSKYQHQGIMTKAVRKVCEYAFDNLGLNKLSIFADVKNIGSNLVAKHAEFSFVTIHKEYYFHGEQFCDMNEYSLLKRHFRK</sequence>
<dbReference type="GO" id="GO:0005737">
    <property type="term" value="C:cytoplasm"/>
    <property type="evidence" value="ECO:0007669"/>
    <property type="project" value="TreeGrafter"/>
</dbReference>
<dbReference type="InterPro" id="IPR051908">
    <property type="entry name" value="Ribosomal_N-acetyltransferase"/>
</dbReference>
<dbReference type="EMBL" id="SDGY01000001">
    <property type="protein sequence ID" value="TYC47119.1"/>
    <property type="molecule type" value="Genomic_DNA"/>
</dbReference>
<dbReference type="Proteomes" id="UP000442244">
    <property type="component" value="Unassembled WGS sequence"/>
</dbReference>
<gene>
    <name evidence="2" type="ORF">ESZ47_03015</name>
</gene>
<feature type="domain" description="N-acetyltransferase" evidence="1">
    <location>
        <begin position="15"/>
        <end position="179"/>
    </location>
</feature>
<dbReference type="Pfam" id="PF13302">
    <property type="entry name" value="Acetyltransf_3"/>
    <property type="match status" value="1"/>
</dbReference>
<dbReference type="SUPFAM" id="SSF55729">
    <property type="entry name" value="Acyl-CoA N-acyltransferases (Nat)"/>
    <property type="match status" value="1"/>
</dbReference>
<dbReference type="GO" id="GO:0008999">
    <property type="term" value="F:protein-N-terminal-alanine acetyltransferase activity"/>
    <property type="evidence" value="ECO:0007669"/>
    <property type="project" value="TreeGrafter"/>
</dbReference>
<dbReference type="AlphaFoldDB" id="A0A6P2CS99"/>
<dbReference type="PANTHER" id="PTHR43441:SF11">
    <property type="entry name" value="RIBOSOMAL-PROTEIN-SERINE ACETYLTRANSFERASE"/>
    <property type="match status" value="1"/>
</dbReference>
<dbReference type="PANTHER" id="PTHR43441">
    <property type="entry name" value="RIBOSOMAL-PROTEIN-SERINE ACETYLTRANSFERASE"/>
    <property type="match status" value="1"/>
</dbReference>
<comment type="caution">
    <text evidence="2">The sequence shown here is derived from an EMBL/GenBank/DDBJ whole genome shotgun (WGS) entry which is preliminary data.</text>
</comment>
<organism evidence="2 3">
    <name type="scientific">Leuconostoc litchii</name>
    <dbReference type="NCBI Taxonomy" id="1981069"/>
    <lineage>
        <taxon>Bacteria</taxon>
        <taxon>Bacillati</taxon>
        <taxon>Bacillota</taxon>
        <taxon>Bacilli</taxon>
        <taxon>Lactobacillales</taxon>
        <taxon>Lactobacillaceae</taxon>
        <taxon>Leuconostoc</taxon>
    </lineage>
</organism>
<dbReference type="Gene3D" id="3.40.630.30">
    <property type="match status" value="1"/>
</dbReference>
<evidence type="ECO:0000259" key="1">
    <source>
        <dbReference type="PROSITE" id="PS51186"/>
    </source>
</evidence>
<keyword evidence="2" id="KW-0808">Transferase</keyword>
<dbReference type="GO" id="GO:1990189">
    <property type="term" value="F:protein N-terminal-serine acetyltransferase activity"/>
    <property type="evidence" value="ECO:0007669"/>
    <property type="project" value="TreeGrafter"/>
</dbReference>
<reference evidence="2 3" key="1">
    <citation type="submission" date="2019-01" db="EMBL/GenBank/DDBJ databases">
        <title>Leuconostoc litchii sp. nov., a novel lactic acid bacterium isolated from lychee.</title>
        <authorList>
            <person name="Wang L.-T."/>
        </authorList>
    </citation>
    <scope>NUCLEOTIDE SEQUENCE [LARGE SCALE GENOMIC DNA]</scope>
    <source>
        <strain evidence="2 3">MB7</strain>
    </source>
</reference>
<evidence type="ECO:0000313" key="3">
    <source>
        <dbReference type="Proteomes" id="UP000442244"/>
    </source>
</evidence>
<dbReference type="CDD" id="cd04301">
    <property type="entry name" value="NAT_SF"/>
    <property type="match status" value="1"/>
</dbReference>
<dbReference type="InterPro" id="IPR016181">
    <property type="entry name" value="Acyl_CoA_acyltransferase"/>
</dbReference>
<dbReference type="RefSeq" id="WP_148604613.1">
    <property type="nucleotide sequence ID" value="NZ_SDGY01000001.1"/>
</dbReference>
<dbReference type="OrthoDB" id="9784707at2"/>
<evidence type="ECO:0000313" key="2">
    <source>
        <dbReference type="EMBL" id="TYC47119.1"/>
    </source>
</evidence>
<dbReference type="PROSITE" id="PS51186">
    <property type="entry name" value="GNAT"/>
    <property type="match status" value="1"/>
</dbReference>
<proteinExistence type="predicted"/>
<dbReference type="InterPro" id="IPR000182">
    <property type="entry name" value="GNAT_dom"/>
</dbReference>
<protein>
    <submittedName>
        <fullName evidence="2">N-acetyltransferase</fullName>
    </submittedName>
</protein>
<accession>A0A6P2CS99</accession>
<keyword evidence="3" id="KW-1185">Reference proteome</keyword>